<dbReference type="InterPro" id="IPR018964">
    <property type="entry name" value="Phage_phiJL001_Gp84_C"/>
</dbReference>
<proteinExistence type="predicted"/>
<gene>
    <name evidence="2" type="ORF">BFL28_19150</name>
</gene>
<dbReference type="Proteomes" id="UP000094487">
    <property type="component" value="Unassembled WGS sequence"/>
</dbReference>
<comment type="caution">
    <text evidence="2">The sequence shown here is derived from an EMBL/GenBank/DDBJ whole genome shotgun (WGS) entry which is preliminary data.</text>
</comment>
<sequence>MSWLDEPLATIALCWRIDRRDGVTIGLTAHDRDLTIDELIYRASPGVAPSAIKRSASFDADSMDMTGTLTGAAISERDLLAGRWDGAQVTLFAADWCNPAEHVSIGTGTIGAVETRDGALTAELRGAAAALAAPVTESTSPECRAMLGDRRCRVAMAGRTHMARVERLDGTMLTLAGGLPASDVYAGGSVRWLTGPNSGLEDAVSASDTNGVTLRTPPRFAATSALIELREGCDKSIATCANRFGNAANFRGEPYLPGIDLLTRYPGA</sequence>
<name>A0A1E3LTF8_9SPHN</name>
<dbReference type="Pfam" id="PF09356">
    <property type="entry name" value="Phage_BR0599"/>
    <property type="match status" value="1"/>
</dbReference>
<dbReference type="RefSeq" id="WP_069321219.1">
    <property type="nucleotide sequence ID" value="NZ_MDDS01000040.1"/>
</dbReference>
<dbReference type="STRING" id="1888892.BFL28_19150"/>
<reference evidence="2 3" key="1">
    <citation type="submission" date="2016-08" db="EMBL/GenBank/DDBJ databases">
        <title>Draft genome of the agarase producing Sphingomonas sp. MCT13.</title>
        <authorList>
            <person name="D'Andrea M.M."/>
            <person name="Rossolini G.M."/>
            <person name="Thaller M.C."/>
        </authorList>
    </citation>
    <scope>NUCLEOTIDE SEQUENCE [LARGE SCALE GENOMIC DNA]</scope>
    <source>
        <strain evidence="2 3">MCT13</strain>
    </source>
</reference>
<dbReference type="NCBIfam" id="TIGR02218">
    <property type="entry name" value="phg_TIGR02218"/>
    <property type="match status" value="1"/>
</dbReference>
<accession>A0A1E3LTF8</accession>
<evidence type="ECO:0000259" key="1">
    <source>
        <dbReference type="Pfam" id="PF09356"/>
    </source>
</evidence>
<protein>
    <recommendedName>
        <fullName evidence="1">Bacteriophage phiJL001 Gp84 C-terminal domain-containing protein</fullName>
    </recommendedName>
</protein>
<keyword evidence="3" id="KW-1185">Reference proteome</keyword>
<dbReference type="Pfam" id="PF09931">
    <property type="entry name" value="Phage_phiJL001_Gp84_N"/>
    <property type="match status" value="1"/>
</dbReference>
<evidence type="ECO:0000313" key="2">
    <source>
        <dbReference type="EMBL" id="ODP37036.1"/>
    </source>
</evidence>
<evidence type="ECO:0000313" key="3">
    <source>
        <dbReference type="Proteomes" id="UP000094487"/>
    </source>
</evidence>
<dbReference type="EMBL" id="MDDS01000040">
    <property type="protein sequence ID" value="ODP37036.1"/>
    <property type="molecule type" value="Genomic_DNA"/>
</dbReference>
<dbReference type="AlphaFoldDB" id="A0A1E3LTF8"/>
<feature type="domain" description="Bacteriophage phiJL001 Gp84 C-terminal" evidence="1">
    <location>
        <begin position="184"/>
        <end position="260"/>
    </location>
</feature>
<dbReference type="OrthoDB" id="1633386at2"/>
<organism evidence="2 3">
    <name type="scientific">Sphingomonas turrisvirgatae</name>
    <dbReference type="NCBI Taxonomy" id="1888892"/>
    <lineage>
        <taxon>Bacteria</taxon>
        <taxon>Pseudomonadati</taxon>
        <taxon>Pseudomonadota</taxon>
        <taxon>Alphaproteobacteria</taxon>
        <taxon>Sphingomonadales</taxon>
        <taxon>Sphingomonadaceae</taxon>
        <taxon>Sphingomonas</taxon>
    </lineage>
</organism>
<dbReference type="InterPro" id="IPR011928">
    <property type="entry name" value="Phage_phiJL001_Gp84"/>
</dbReference>